<keyword evidence="1" id="KW-0808">Transferase</keyword>
<dbReference type="InterPro" id="IPR050640">
    <property type="entry name" value="Bact_2-comp_sensor_kinase"/>
</dbReference>
<dbReference type="GO" id="GO:0016020">
    <property type="term" value="C:membrane"/>
    <property type="evidence" value="ECO:0007669"/>
    <property type="project" value="InterPro"/>
</dbReference>
<dbReference type="PANTHER" id="PTHR34220">
    <property type="entry name" value="SENSOR HISTIDINE KINASE YPDA"/>
    <property type="match status" value="1"/>
</dbReference>
<feature type="transmembrane region" description="Helical" evidence="6">
    <location>
        <begin position="332"/>
        <end position="353"/>
    </location>
</feature>
<dbReference type="Pfam" id="PF06580">
    <property type="entry name" value="His_kinase"/>
    <property type="match status" value="1"/>
</dbReference>
<dbReference type="Gene3D" id="3.30.565.10">
    <property type="entry name" value="Histidine kinase-like ATPase, C-terminal domain"/>
    <property type="match status" value="1"/>
</dbReference>
<evidence type="ECO:0000256" key="6">
    <source>
        <dbReference type="SAM" id="Phobius"/>
    </source>
</evidence>
<dbReference type="AlphaFoldDB" id="A0A972K0C3"/>
<evidence type="ECO:0000256" key="4">
    <source>
        <dbReference type="ARBA" id="ARBA00022840"/>
    </source>
</evidence>
<protein>
    <recommendedName>
        <fullName evidence="7">Histidine kinase domain-containing protein</fullName>
    </recommendedName>
</protein>
<feature type="transmembrane region" description="Helical" evidence="6">
    <location>
        <begin position="46"/>
        <end position="67"/>
    </location>
</feature>
<dbReference type="InterPro" id="IPR003594">
    <property type="entry name" value="HATPase_dom"/>
</dbReference>
<name>A0A972K0C3_9BACL</name>
<evidence type="ECO:0000313" key="9">
    <source>
        <dbReference type="Proteomes" id="UP000641588"/>
    </source>
</evidence>
<keyword evidence="6" id="KW-1133">Transmembrane helix</keyword>
<evidence type="ECO:0000259" key="7">
    <source>
        <dbReference type="PROSITE" id="PS50109"/>
    </source>
</evidence>
<evidence type="ECO:0000256" key="5">
    <source>
        <dbReference type="ARBA" id="ARBA00023012"/>
    </source>
</evidence>
<dbReference type="GO" id="GO:0000155">
    <property type="term" value="F:phosphorelay sensor kinase activity"/>
    <property type="evidence" value="ECO:0007669"/>
    <property type="project" value="InterPro"/>
</dbReference>
<dbReference type="PROSITE" id="PS50109">
    <property type="entry name" value="HIS_KIN"/>
    <property type="match status" value="1"/>
</dbReference>
<keyword evidence="6" id="KW-0812">Transmembrane</keyword>
<keyword evidence="5" id="KW-0902">Two-component regulatory system</keyword>
<keyword evidence="9" id="KW-1185">Reference proteome</keyword>
<keyword evidence="2" id="KW-0547">Nucleotide-binding</keyword>
<sequence>MRMRKILSGLSSSFTEKRRDNIGMKGNFPLPLIDSALRRKFFISHWIRIVIPCFIPLFILGTLAIVITNQYIRYNVEQSNANQLNQLNELAQVISSELDSLSLSFDKDPKITLKLKSLLSAPSFSYEDMEALFYLKNVLDVPANSKPYIHSISVYYENPYNRVLSSRDGLTLINRSDDTSWFERYNDLRSRQEEMITEVRKIDAYGFDHQSNHLVTIYKPFSYGYPGYHKGLIIMNVLPSYFEALFDYFNELPGRYFYIADKDGEPIMKSSGFSQYIPLPSKGDSQDAATSASLSRFEYADNLVNVKQVPRLQWNLISVVPKDSLYSLPRTIVYMTVILSLFSLLLSSVYALWITRRNYRQIAQIAGILESADRPAQPIPDIPSKINDVYEWIIKSILETFLEHKYVKIQLSERKTKMELLELKALQSQMNPHFLYNTLHSIYWKTLQLTGSPNDACRMIEQLSDLMEYAVRSKDDLVPLSMEIAHVQSFIDIQHSRFPGRFDVQWDIQQQAEACLVIKISLQPLIENSIHYGLESRDFLNIKVKCRMKGTNLQVTILDNGTGIPKERLEQIRASFHSESMQSDHVGLSNTSKRLSLQYGPASLLRILSKPGCATGITLTFPQAIEVNDAANK</sequence>
<reference evidence="8" key="1">
    <citation type="submission" date="2019-10" db="EMBL/GenBank/DDBJ databases">
        <title>Description of Paenibacillus glebae sp. nov.</title>
        <authorList>
            <person name="Carlier A."/>
            <person name="Qi S."/>
        </authorList>
    </citation>
    <scope>NUCLEOTIDE SEQUENCE</scope>
    <source>
        <strain evidence="8">LMG 31456</strain>
    </source>
</reference>
<dbReference type="EMBL" id="WHOD01000049">
    <property type="protein sequence ID" value="NOU93685.1"/>
    <property type="molecule type" value="Genomic_DNA"/>
</dbReference>
<proteinExistence type="predicted"/>
<keyword evidence="4" id="KW-0067">ATP-binding</keyword>
<evidence type="ECO:0000256" key="2">
    <source>
        <dbReference type="ARBA" id="ARBA00022741"/>
    </source>
</evidence>
<keyword evidence="6" id="KW-0472">Membrane</keyword>
<feature type="domain" description="Histidine kinase" evidence="7">
    <location>
        <begin position="522"/>
        <end position="625"/>
    </location>
</feature>
<gene>
    <name evidence="8" type="ORF">GC093_10685</name>
</gene>
<evidence type="ECO:0000256" key="3">
    <source>
        <dbReference type="ARBA" id="ARBA00022777"/>
    </source>
</evidence>
<dbReference type="Proteomes" id="UP000641588">
    <property type="component" value="Unassembled WGS sequence"/>
</dbReference>
<keyword evidence="3" id="KW-0418">Kinase</keyword>
<dbReference type="InterPro" id="IPR005467">
    <property type="entry name" value="His_kinase_dom"/>
</dbReference>
<evidence type="ECO:0000313" key="8">
    <source>
        <dbReference type="EMBL" id="NOU93685.1"/>
    </source>
</evidence>
<evidence type="ECO:0000256" key="1">
    <source>
        <dbReference type="ARBA" id="ARBA00022679"/>
    </source>
</evidence>
<dbReference type="SUPFAM" id="SSF55874">
    <property type="entry name" value="ATPase domain of HSP90 chaperone/DNA topoisomerase II/histidine kinase"/>
    <property type="match status" value="1"/>
</dbReference>
<organism evidence="8 9">
    <name type="scientific">Paenibacillus foliorum</name>
    <dbReference type="NCBI Taxonomy" id="2654974"/>
    <lineage>
        <taxon>Bacteria</taxon>
        <taxon>Bacillati</taxon>
        <taxon>Bacillota</taxon>
        <taxon>Bacilli</taxon>
        <taxon>Bacillales</taxon>
        <taxon>Paenibacillaceae</taxon>
        <taxon>Paenibacillus</taxon>
    </lineage>
</organism>
<dbReference type="PANTHER" id="PTHR34220:SF7">
    <property type="entry name" value="SENSOR HISTIDINE KINASE YPDA"/>
    <property type="match status" value="1"/>
</dbReference>
<dbReference type="GO" id="GO:0005524">
    <property type="term" value="F:ATP binding"/>
    <property type="evidence" value="ECO:0007669"/>
    <property type="project" value="UniProtKB-KW"/>
</dbReference>
<dbReference type="InterPro" id="IPR010559">
    <property type="entry name" value="Sig_transdc_His_kin_internal"/>
</dbReference>
<dbReference type="InterPro" id="IPR036890">
    <property type="entry name" value="HATPase_C_sf"/>
</dbReference>
<comment type="caution">
    <text evidence="8">The sequence shown here is derived from an EMBL/GenBank/DDBJ whole genome shotgun (WGS) entry which is preliminary data.</text>
</comment>
<accession>A0A972K0C3</accession>
<dbReference type="Pfam" id="PF02518">
    <property type="entry name" value="HATPase_c"/>
    <property type="match status" value="1"/>
</dbReference>